<keyword evidence="5" id="KW-0663">Pyridoxal phosphate</keyword>
<evidence type="ECO:0000313" key="9">
    <source>
        <dbReference type="EMBL" id="VAV96111.1"/>
    </source>
</evidence>
<evidence type="ECO:0000256" key="6">
    <source>
        <dbReference type="ARBA" id="ARBA00023004"/>
    </source>
</evidence>
<organism evidence="9">
    <name type="scientific">hydrothermal vent metagenome</name>
    <dbReference type="NCBI Taxonomy" id="652676"/>
    <lineage>
        <taxon>unclassified sequences</taxon>
        <taxon>metagenomes</taxon>
        <taxon>ecological metagenomes</taxon>
    </lineage>
</organism>
<evidence type="ECO:0000256" key="3">
    <source>
        <dbReference type="ARBA" id="ARBA00022679"/>
    </source>
</evidence>
<proteinExistence type="inferred from homology"/>
<name>A0A3B0RYI0_9ZZZZ</name>
<dbReference type="Gene3D" id="3.90.1150.10">
    <property type="entry name" value="Aspartate Aminotransferase, domain 1"/>
    <property type="match status" value="1"/>
</dbReference>
<dbReference type="EC" id="2.8.1.7" evidence="9"/>
<reference evidence="9" key="1">
    <citation type="submission" date="2018-06" db="EMBL/GenBank/DDBJ databases">
        <authorList>
            <person name="Zhirakovskaya E."/>
        </authorList>
    </citation>
    <scope>NUCLEOTIDE SEQUENCE</scope>
</reference>
<evidence type="ECO:0000256" key="1">
    <source>
        <dbReference type="ARBA" id="ARBA00001933"/>
    </source>
</evidence>
<dbReference type="InterPro" id="IPR015421">
    <property type="entry name" value="PyrdxlP-dep_Trfase_major"/>
</dbReference>
<evidence type="ECO:0000256" key="2">
    <source>
        <dbReference type="ARBA" id="ARBA00006490"/>
    </source>
</evidence>
<dbReference type="GO" id="GO:0031071">
    <property type="term" value="F:cysteine desulfurase activity"/>
    <property type="evidence" value="ECO:0007669"/>
    <property type="project" value="UniProtKB-EC"/>
</dbReference>
<gene>
    <name evidence="9" type="ORF">MNBD_ALPHA06-612</name>
</gene>
<dbReference type="EMBL" id="UOEE01000216">
    <property type="protein sequence ID" value="VAV96111.1"/>
    <property type="molecule type" value="Genomic_DNA"/>
</dbReference>
<keyword evidence="6" id="KW-0408">Iron</keyword>
<comment type="cofactor">
    <cofactor evidence="1">
        <name>pyridoxal 5'-phosphate</name>
        <dbReference type="ChEBI" id="CHEBI:597326"/>
    </cofactor>
</comment>
<dbReference type="Pfam" id="PF00266">
    <property type="entry name" value="Aminotran_5"/>
    <property type="match status" value="1"/>
</dbReference>
<dbReference type="GO" id="GO:0046872">
    <property type="term" value="F:metal ion binding"/>
    <property type="evidence" value="ECO:0007669"/>
    <property type="project" value="UniProtKB-KW"/>
</dbReference>
<dbReference type="InterPro" id="IPR016454">
    <property type="entry name" value="Cysteine_dSase"/>
</dbReference>
<dbReference type="InterPro" id="IPR015424">
    <property type="entry name" value="PyrdxlP-dep_Trfase"/>
</dbReference>
<dbReference type="Gene3D" id="3.40.640.10">
    <property type="entry name" value="Type I PLP-dependent aspartate aminotransferase-like (Major domain)"/>
    <property type="match status" value="1"/>
</dbReference>
<evidence type="ECO:0000256" key="4">
    <source>
        <dbReference type="ARBA" id="ARBA00022723"/>
    </source>
</evidence>
<dbReference type="SUPFAM" id="SSF53383">
    <property type="entry name" value="PLP-dependent transferases"/>
    <property type="match status" value="1"/>
</dbReference>
<sequence>MTVYFDNNATAPLRDKAKAAMLLAFDAVGNPSSVHAAGRAAKSAMETARGQLAKHLGCLTNEIIFTSGGTESNNLAITNAMNSQNCASILVGASEHPSILLPAQQSGIAALFVPVLPDGLLDIPALREIISQQDGPFLLAIMQANNETGVVQDLAPIAELVHAAGGFLHVDAAQAFGKIPVDFAKSGADSMTVVAHKIGGPGGIGALVVRSGLAVSAQMLGGGQENNRRAGTSNVPAICGFSAAADEACADLEIFAKLAVKRDRLADLLRQNAPQLQVFGQSSHRLPNTLCCAAPGFAAETQVMALDLAGFAISSGSACGSGKVKPSHVLTAMGIGDELSRCAIRISLGWLTTDDEIEQFADAWGEAYRRAVSREVA</sequence>
<feature type="domain" description="Aminotransferase class V" evidence="8">
    <location>
        <begin position="3"/>
        <end position="360"/>
    </location>
</feature>
<comment type="similarity">
    <text evidence="2">Belongs to the class-V pyridoxal-phosphate-dependent aminotransferase family. NifS/IscS subfamily.</text>
</comment>
<evidence type="ECO:0000256" key="5">
    <source>
        <dbReference type="ARBA" id="ARBA00022898"/>
    </source>
</evidence>
<evidence type="ECO:0000259" key="8">
    <source>
        <dbReference type="Pfam" id="PF00266"/>
    </source>
</evidence>
<accession>A0A3B0RYI0</accession>
<keyword evidence="7" id="KW-0411">Iron-sulfur</keyword>
<dbReference type="InterPro" id="IPR015422">
    <property type="entry name" value="PyrdxlP-dep_Trfase_small"/>
</dbReference>
<evidence type="ECO:0000256" key="7">
    <source>
        <dbReference type="ARBA" id="ARBA00023014"/>
    </source>
</evidence>
<keyword evidence="3 9" id="KW-0808">Transferase</keyword>
<dbReference type="AlphaFoldDB" id="A0A3B0RYI0"/>
<protein>
    <submittedName>
        <fullName evidence="9">Cysteine desulfurase</fullName>
        <ecNumber evidence="9">2.8.1.7</ecNumber>
    </submittedName>
</protein>
<dbReference type="PANTHER" id="PTHR11601:SF34">
    <property type="entry name" value="CYSTEINE DESULFURASE"/>
    <property type="match status" value="1"/>
</dbReference>
<dbReference type="GO" id="GO:0051536">
    <property type="term" value="F:iron-sulfur cluster binding"/>
    <property type="evidence" value="ECO:0007669"/>
    <property type="project" value="UniProtKB-KW"/>
</dbReference>
<dbReference type="PIRSF" id="PIRSF005572">
    <property type="entry name" value="NifS"/>
    <property type="match status" value="1"/>
</dbReference>
<dbReference type="InterPro" id="IPR000192">
    <property type="entry name" value="Aminotrans_V_dom"/>
</dbReference>
<dbReference type="Gene3D" id="1.10.260.50">
    <property type="match status" value="1"/>
</dbReference>
<keyword evidence="4" id="KW-0479">Metal-binding</keyword>
<dbReference type="PANTHER" id="PTHR11601">
    <property type="entry name" value="CYSTEINE DESULFURYLASE FAMILY MEMBER"/>
    <property type="match status" value="1"/>
</dbReference>